<evidence type="ECO:0000313" key="2">
    <source>
        <dbReference type="Proteomes" id="UP001062846"/>
    </source>
</evidence>
<name>A0ACC0NLI0_RHOML</name>
<keyword evidence="2" id="KW-1185">Reference proteome</keyword>
<comment type="caution">
    <text evidence="1">The sequence shown here is derived from an EMBL/GenBank/DDBJ whole genome shotgun (WGS) entry which is preliminary data.</text>
</comment>
<organism evidence="1 2">
    <name type="scientific">Rhododendron molle</name>
    <name type="common">Chinese azalea</name>
    <name type="synonym">Azalea mollis</name>
    <dbReference type="NCBI Taxonomy" id="49168"/>
    <lineage>
        <taxon>Eukaryota</taxon>
        <taxon>Viridiplantae</taxon>
        <taxon>Streptophyta</taxon>
        <taxon>Embryophyta</taxon>
        <taxon>Tracheophyta</taxon>
        <taxon>Spermatophyta</taxon>
        <taxon>Magnoliopsida</taxon>
        <taxon>eudicotyledons</taxon>
        <taxon>Gunneridae</taxon>
        <taxon>Pentapetalae</taxon>
        <taxon>asterids</taxon>
        <taxon>Ericales</taxon>
        <taxon>Ericaceae</taxon>
        <taxon>Ericoideae</taxon>
        <taxon>Rhodoreae</taxon>
        <taxon>Rhododendron</taxon>
    </lineage>
</organism>
<accession>A0ACC0NLI0</accession>
<reference evidence="1" key="1">
    <citation type="submission" date="2022-02" db="EMBL/GenBank/DDBJ databases">
        <title>Plant Genome Project.</title>
        <authorList>
            <person name="Zhang R.-G."/>
        </authorList>
    </citation>
    <scope>NUCLEOTIDE SEQUENCE</scope>
    <source>
        <strain evidence="1">AT1</strain>
    </source>
</reference>
<evidence type="ECO:0000313" key="1">
    <source>
        <dbReference type="EMBL" id="KAI8553744.1"/>
    </source>
</evidence>
<protein>
    <submittedName>
        <fullName evidence="1">Uncharacterized protein</fullName>
    </submittedName>
</protein>
<dbReference type="EMBL" id="CM046392">
    <property type="protein sequence ID" value="KAI8553744.1"/>
    <property type="molecule type" value="Genomic_DNA"/>
</dbReference>
<gene>
    <name evidence="1" type="ORF">RHMOL_Rhmol05G0040200</name>
</gene>
<proteinExistence type="predicted"/>
<sequence>MSCCPLINLLNVIPSPSIKARSTPPARAEREEARRPWRTWRSPPVAAPATMEFQGSSF</sequence>
<dbReference type="Proteomes" id="UP001062846">
    <property type="component" value="Chromosome 5"/>
</dbReference>